<evidence type="ECO:0000313" key="3">
    <source>
        <dbReference type="Proteomes" id="UP001431775"/>
    </source>
</evidence>
<accession>A0ABT6QAH3</accession>
<keyword evidence="3" id="KW-1185">Reference proteome</keyword>
<proteinExistence type="predicted"/>
<dbReference type="EMBL" id="JASBAN010000004">
    <property type="protein sequence ID" value="MDI2113908.1"/>
    <property type="molecule type" value="Genomic_DNA"/>
</dbReference>
<reference evidence="2" key="1">
    <citation type="submission" date="2023-05" db="EMBL/GenBank/DDBJ databases">
        <title>Whole genome sequence of Commensalibacter sp.</title>
        <authorList>
            <person name="Charoenyingcharoen P."/>
            <person name="Yukphan P."/>
        </authorList>
    </citation>
    <scope>NUCLEOTIDE SEQUENCE</scope>
    <source>
        <strain evidence="2">TBRC 10068</strain>
    </source>
</reference>
<evidence type="ECO:0000256" key="1">
    <source>
        <dbReference type="SAM" id="Coils"/>
    </source>
</evidence>
<gene>
    <name evidence="2" type="ORF">QJV33_11570</name>
</gene>
<feature type="coiled-coil region" evidence="1">
    <location>
        <begin position="235"/>
        <end position="280"/>
    </location>
</feature>
<dbReference type="RefSeq" id="WP_281463559.1">
    <property type="nucleotide sequence ID" value="NZ_JASBAN010000004.1"/>
</dbReference>
<dbReference type="Gene3D" id="3.30.930.30">
    <property type="match status" value="1"/>
</dbReference>
<name>A0ABT6QAH3_9PROT</name>
<organism evidence="2 3">
    <name type="scientific">Commensalibacter nepenthis</name>
    <dbReference type="NCBI Taxonomy" id="3043872"/>
    <lineage>
        <taxon>Bacteria</taxon>
        <taxon>Pseudomonadati</taxon>
        <taxon>Pseudomonadota</taxon>
        <taxon>Alphaproteobacteria</taxon>
        <taxon>Acetobacterales</taxon>
        <taxon>Acetobacteraceae</taxon>
    </lineage>
</organism>
<comment type="caution">
    <text evidence="2">The sequence shown here is derived from an EMBL/GenBank/DDBJ whole genome shotgun (WGS) entry which is preliminary data.</text>
</comment>
<protein>
    <recommendedName>
        <fullName evidence="4">MobA/MobL protein domain-containing protein</fullName>
    </recommendedName>
</protein>
<evidence type="ECO:0008006" key="4">
    <source>
        <dbReference type="Google" id="ProtNLM"/>
    </source>
</evidence>
<sequence>MVHFKCAVRASSIKSLNGHHSLSAAQDHAQRLDVTSQKRSIHLDQKPIAWSKAGIGKELDYIEAFKIHKKELSAGERKNSSLAEHLLLVISPEWLEETGDPHDPDNPRVKALFENAREWVESWAGQGSVWGLRYDRDEAGSGVIDVFVSPVHEQKQRKSDKTKKVISVNKSIQALFEMEKVLDPMVKRPRGALQSSWARWCQDYLDPRIERGDYKEKTKRDHIHADILAPVLQQKTKLLKEVKQIQEQKQAMSAEITNLKKQIEQQRITVREEISQAQQRQKRRMRNLAAVILLDQEPQNRLKLLAETSHIVRRYVFEELPKVKPVKFDEELLLRPLYDFLENINEQSIAELFQEYKQALNVFLDNVSWVIEPKGTMFEGQPVEFAALFKAILEKIKPALEKIFNQLSSILKMEPKQIEVAQAIKQDHDEEEYDDYWNNSPSM</sequence>
<dbReference type="Proteomes" id="UP001431775">
    <property type="component" value="Unassembled WGS sequence"/>
</dbReference>
<evidence type="ECO:0000313" key="2">
    <source>
        <dbReference type="EMBL" id="MDI2113908.1"/>
    </source>
</evidence>
<keyword evidence="1" id="KW-0175">Coiled coil</keyword>